<keyword evidence="2" id="KW-0328">Glycosyltransferase</keyword>
<name>E2B232_CAMFO</name>
<dbReference type="SUPFAM" id="SSF53756">
    <property type="entry name" value="UDP-Glycosyltransferase/glycogen phosphorylase"/>
    <property type="match status" value="1"/>
</dbReference>
<dbReference type="AlphaFoldDB" id="E2B232"/>
<dbReference type="Proteomes" id="UP000000311">
    <property type="component" value="Unassembled WGS sequence"/>
</dbReference>
<keyword evidence="5" id="KW-1185">Reference proteome</keyword>
<dbReference type="PANTHER" id="PTHR48043">
    <property type="entry name" value="EG:EG0003.4 PROTEIN-RELATED"/>
    <property type="match status" value="1"/>
</dbReference>
<proteinExistence type="inferred from homology"/>
<protein>
    <submittedName>
        <fullName evidence="4">UDP-glucuronosyltransferase 2B1</fullName>
    </submittedName>
</protein>
<organism evidence="5">
    <name type="scientific">Camponotus floridanus</name>
    <name type="common">Florida carpenter ant</name>
    <dbReference type="NCBI Taxonomy" id="104421"/>
    <lineage>
        <taxon>Eukaryota</taxon>
        <taxon>Metazoa</taxon>
        <taxon>Ecdysozoa</taxon>
        <taxon>Arthropoda</taxon>
        <taxon>Hexapoda</taxon>
        <taxon>Insecta</taxon>
        <taxon>Pterygota</taxon>
        <taxon>Neoptera</taxon>
        <taxon>Endopterygota</taxon>
        <taxon>Hymenoptera</taxon>
        <taxon>Apocrita</taxon>
        <taxon>Aculeata</taxon>
        <taxon>Formicoidea</taxon>
        <taxon>Formicidae</taxon>
        <taxon>Formicinae</taxon>
        <taxon>Camponotus</taxon>
    </lineage>
</organism>
<dbReference type="InterPro" id="IPR050271">
    <property type="entry name" value="UDP-glycosyltransferase"/>
</dbReference>
<dbReference type="GO" id="GO:0008194">
    <property type="term" value="F:UDP-glycosyltransferase activity"/>
    <property type="evidence" value="ECO:0007669"/>
    <property type="project" value="InterPro"/>
</dbReference>
<dbReference type="Gene3D" id="3.40.50.2000">
    <property type="entry name" value="Glycogen Phosphorylase B"/>
    <property type="match status" value="1"/>
</dbReference>
<dbReference type="InterPro" id="IPR002213">
    <property type="entry name" value="UDP_glucos_trans"/>
</dbReference>
<comment type="similarity">
    <text evidence="1">Belongs to the UDP-glycosyltransferase family.</text>
</comment>
<dbReference type="InParanoid" id="E2B232"/>
<dbReference type="FunFam" id="3.40.50.2000:FF:000050">
    <property type="entry name" value="UDP-glucuronosyltransferase"/>
    <property type="match status" value="1"/>
</dbReference>
<dbReference type="CDD" id="cd03784">
    <property type="entry name" value="GT1_Gtf-like"/>
    <property type="match status" value="1"/>
</dbReference>
<evidence type="ECO:0000313" key="4">
    <source>
        <dbReference type="EMBL" id="EFN60257.1"/>
    </source>
</evidence>
<dbReference type="OMA" id="WWIESSS"/>
<evidence type="ECO:0000313" key="5">
    <source>
        <dbReference type="Proteomes" id="UP000000311"/>
    </source>
</evidence>
<gene>
    <name evidence="4" type="ORF">EAG_09746</name>
</gene>
<accession>E2B232</accession>
<dbReference type="PANTHER" id="PTHR48043:SF159">
    <property type="entry name" value="EG:EG0003.4 PROTEIN-RELATED"/>
    <property type="match status" value="1"/>
</dbReference>
<sequence>MQQLHEAKDYNPNDWQKLNVFQMMYTIHDMMEFTISEKIVESREAKELLEMIKNVEFDVIVHDITLYQCLYGLWHNIREFLDGAENGAIIVSLGTNVNWKSIELDKLKAVTQAFSKLKERVIWKLDIELPFQVPNNVMVVKWIQQNEILSHKNVRAIWTHGGLLSTQEAIWKGVPVIGMPFYMDQIPNVELLVHKGAGVRLNFASLSTESILDAFEKVLYNKSYTKNMKRLSNEFRDRPVPPLDLAVWWIESSSTWKFRIFA</sequence>
<dbReference type="EMBL" id="GL445033">
    <property type="protein sequence ID" value="EFN60257.1"/>
    <property type="molecule type" value="Genomic_DNA"/>
</dbReference>
<dbReference type="Pfam" id="PF00201">
    <property type="entry name" value="UDPGT"/>
    <property type="match status" value="1"/>
</dbReference>
<evidence type="ECO:0000256" key="2">
    <source>
        <dbReference type="ARBA" id="ARBA00022676"/>
    </source>
</evidence>
<evidence type="ECO:0000256" key="1">
    <source>
        <dbReference type="ARBA" id="ARBA00009995"/>
    </source>
</evidence>
<evidence type="ECO:0000256" key="3">
    <source>
        <dbReference type="ARBA" id="ARBA00022679"/>
    </source>
</evidence>
<reference evidence="4 5" key="1">
    <citation type="journal article" date="2010" name="Science">
        <title>Genomic comparison of the ants Camponotus floridanus and Harpegnathos saltator.</title>
        <authorList>
            <person name="Bonasio R."/>
            <person name="Zhang G."/>
            <person name="Ye C."/>
            <person name="Mutti N.S."/>
            <person name="Fang X."/>
            <person name="Qin N."/>
            <person name="Donahue G."/>
            <person name="Yang P."/>
            <person name="Li Q."/>
            <person name="Li C."/>
            <person name="Zhang P."/>
            <person name="Huang Z."/>
            <person name="Berger S.L."/>
            <person name="Reinberg D."/>
            <person name="Wang J."/>
            <person name="Liebig J."/>
        </authorList>
    </citation>
    <scope>NUCLEOTIDE SEQUENCE [LARGE SCALE GENOMIC DNA]</scope>
    <source>
        <strain evidence="5">C129</strain>
    </source>
</reference>
<keyword evidence="3 4" id="KW-0808">Transferase</keyword>
<dbReference type="OrthoDB" id="5835829at2759"/>